<dbReference type="AlphaFoldDB" id="A0A8K0WLJ6"/>
<keyword evidence="2" id="KW-1185">Reference proteome</keyword>
<organism evidence="1 2">
    <name type="scientific">Stachybotrys elegans</name>
    <dbReference type="NCBI Taxonomy" id="80388"/>
    <lineage>
        <taxon>Eukaryota</taxon>
        <taxon>Fungi</taxon>
        <taxon>Dikarya</taxon>
        <taxon>Ascomycota</taxon>
        <taxon>Pezizomycotina</taxon>
        <taxon>Sordariomycetes</taxon>
        <taxon>Hypocreomycetidae</taxon>
        <taxon>Hypocreales</taxon>
        <taxon>Stachybotryaceae</taxon>
        <taxon>Stachybotrys</taxon>
    </lineage>
</organism>
<reference evidence="1" key="1">
    <citation type="journal article" date="2021" name="Nat. Commun.">
        <title>Genetic determinants of endophytism in the Arabidopsis root mycobiome.</title>
        <authorList>
            <person name="Mesny F."/>
            <person name="Miyauchi S."/>
            <person name="Thiergart T."/>
            <person name="Pickel B."/>
            <person name="Atanasova L."/>
            <person name="Karlsson M."/>
            <person name="Huettel B."/>
            <person name="Barry K.W."/>
            <person name="Haridas S."/>
            <person name="Chen C."/>
            <person name="Bauer D."/>
            <person name="Andreopoulos W."/>
            <person name="Pangilinan J."/>
            <person name="LaButti K."/>
            <person name="Riley R."/>
            <person name="Lipzen A."/>
            <person name="Clum A."/>
            <person name="Drula E."/>
            <person name="Henrissat B."/>
            <person name="Kohler A."/>
            <person name="Grigoriev I.V."/>
            <person name="Martin F.M."/>
            <person name="Hacquard S."/>
        </authorList>
    </citation>
    <scope>NUCLEOTIDE SEQUENCE</scope>
    <source>
        <strain evidence="1">MPI-CAGE-CH-0235</strain>
    </source>
</reference>
<dbReference type="Proteomes" id="UP000813444">
    <property type="component" value="Unassembled WGS sequence"/>
</dbReference>
<evidence type="ECO:0000313" key="2">
    <source>
        <dbReference type="Proteomes" id="UP000813444"/>
    </source>
</evidence>
<protein>
    <submittedName>
        <fullName evidence="1">Uncharacterized protein</fullName>
    </submittedName>
</protein>
<dbReference type="EMBL" id="JAGPNK010000018">
    <property type="protein sequence ID" value="KAH7305554.1"/>
    <property type="molecule type" value="Genomic_DNA"/>
</dbReference>
<proteinExistence type="predicted"/>
<comment type="caution">
    <text evidence="1">The sequence shown here is derived from an EMBL/GenBank/DDBJ whole genome shotgun (WGS) entry which is preliminary data.</text>
</comment>
<sequence length="212" mass="24039">MAACNDRQNSAARKKFLESRNAEDEALDSETLDVIINASLLHHGIQDLDQTNQKTLDRLTVLHGLLSNELLEQYMETVMDSSAIQEYLAKHPEDMEGLDAQLAQSYALEHCMNFNPPDEYLDWDTEVNLPLSLPLFVQGLTEYFPSVIFNPVATIYQTYKELKNNFLLYHVIIYVEFPVCVPQGVEISDFDERNTHLFPSTCISAHPAASPS</sequence>
<name>A0A8K0WLJ6_9HYPO</name>
<accession>A0A8K0WLJ6</accession>
<evidence type="ECO:0000313" key="1">
    <source>
        <dbReference type="EMBL" id="KAH7305554.1"/>
    </source>
</evidence>
<gene>
    <name evidence="1" type="ORF">B0I35DRAFT_483902</name>
</gene>